<dbReference type="AlphaFoldDB" id="R7S399"/>
<organism evidence="1 2">
    <name type="scientific">Punctularia strigosozonata (strain HHB-11173)</name>
    <name type="common">White-rot fungus</name>
    <dbReference type="NCBI Taxonomy" id="741275"/>
    <lineage>
        <taxon>Eukaryota</taxon>
        <taxon>Fungi</taxon>
        <taxon>Dikarya</taxon>
        <taxon>Basidiomycota</taxon>
        <taxon>Agaricomycotina</taxon>
        <taxon>Agaricomycetes</taxon>
        <taxon>Corticiales</taxon>
        <taxon>Punctulariaceae</taxon>
        <taxon>Punctularia</taxon>
    </lineage>
</organism>
<name>R7S399_PUNST</name>
<gene>
    <name evidence="1" type="ORF">PUNSTDRAFT_47576</name>
</gene>
<dbReference type="InterPro" id="IPR036322">
    <property type="entry name" value="WD40_repeat_dom_sf"/>
</dbReference>
<dbReference type="Proteomes" id="UP000054196">
    <property type="component" value="Unassembled WGS sequence"/>
</dbReference>
<evidence type="ECO:0008006" key="3">
    <source>
        <dbReference type="Google" id="ProtNLM"/>
    </source>
</evidence>
<dbReference type="HOGENOM" id="CLU_051389_0_0_1"/>
<sequence length="436" mass="47398">MLLQRIFGYGSYYRRIGSVTTPEPSISALAMSPDCTMLAACGKSGVYLWLLPIMRPVPVPIDFGYWSRGAVVCAKWAPANAPSLLAFGTTKGFLTIWSKEPAGVQSVPLMVEQFQRAVSEGRAVTCLNWSMSTTHRPMLAVGTNDGLIHLFSVGEAHQPQSVWSVKCQPHIRPLQVGFPTPGREEVVVIGRDRGDVTFTALLFRDRNCVVRGSADIRSLATADGVEFVVNELAGAFRLHEYRHGSIDHVRELVTNQKGFPPATPRQIRFGGAGEEIVLAGNPGVVCVFRKTSGGLEAKLRLKSTTSPAIETGATPEHAFVAASGVHKGLGFIAVWSRQRPSEAIARNRMAGHALASVPGQVALMTTDNSMLARASTLIWSIVGLLALFNLTRLTFPDLRPWCGYGKVLHVWPYDTLVGRDGGFAISPSSYLARYFY</sequence>
<dbReference type="EMBL" id="JH687555">
    <property type="protein sequence ID" value="EIN04329.1"/>
    <property type="molecule type" value="Genomic_DNA"/>
</dbReference>
<dbReference type="Gene3D" id="2.130.10.10">
    <property type="entry name" value="YVTN repeat-like/Quinoprotein amine dehydrogenase"/>
    <property type="match status" value="1"/>
</dbReference>
<dbReference type="SUPFAM" id="SSF50978">
    <property type="entry name" value="WD40 repeat-like"/>
    <property type="match status" value="1"/>
</dbReference>
<dbReference type="InterPro" id="IPR015943">
    <property type="entry name" value="WD40/YVTN_repeat-like_dom_sf"/>
</dbReference>
<dbReference type="KEGG" id="psq:PUNSTDRAFT_47576"/>
<evidence type="ECO:0000313" key="1">
    <source>
        <dbReference type="EMBL" id="EIN04329.1"/>
    </source>
</evidence>
<evidence type="ECO:0000313" key="2">
    <source>
        <dbReference type="Proteomes" id="UP000054196"/>
    </source>
</evidence>
<reference evidence="2" key="1">
    <citation type="journal article" date="2012" name="Science">
        <title>The Paleozoic origin of enzymatic lignin decomposition reconstructed from 31 fungal genomes.</title>
        <authorList>
            <person name="Floudas D."/>
            <person name="Binder M."/>
            <person name="Riley R."/>
            <person name="Barry K."/>
            <person name="Blanchette R.A."/>
            <person name="Henrissat B."/>
            <person name="Martinez A.T."/>
            <person name="Otillar R."/>
            <person name="Spatafora J.W."/>
            <person name="Yadav J.S."/>
            <person name="Aerts A."/>
            <person name="Benoit I."/>
            <person name="Boyd A."/>
            <person name="Carlson A."/>
            <person name="Copeland A."/>
            <person name="Coutinho P.M."/>
            <person name="de Vries R.P."/>
            <person name="Ferreira P."/>
            <person name="Findley K."/>
            <person name="Foster B."/>
            <person name="Gaskell J."/>
            <person name="Glotzer D."/>
            <person name="Gorecki P."/>
            <person name="Heitman J."/>
            <person name="Hesse C."/>
            <person name="Hori C."/>
            <person name="Igarashi K."/>
            <person name="Jurgens J.A."/>
            <person name="Kallen N."/>
            <person name="Kersten P."/>
            <person name="Kohler A."/>
            <person name="Kuees U."/>
            <person name="Kumar T.K.A."/>
            <person name="Kuo A."/>
            <person name="LaButti K."/>
            <person name="Larrondo L.F."/>
            <person name="Lindquist E."/>
            <person name="Ling A."/>
            <person name="Lombard V."/>
            <person name="Lucas S."/>
            <person name="Lundell T."/>
            <person name="Martin R."/>
            <person name="McLaughlin D.J."/>
            <person name="Morgenstern I."/>
            <person name="Morin E."/>
            <person name="Murat C."/>
            <person name="Nagy L.G."/>
            <person name="Nolan M."/>
            <person name="Ohm R.A."/>
            <person name="Patyshakuliyeva A."/>
            <person name="Rokas A."/>
            <person name="Ruiz-Duenas F.J."/>
            <person name="Sabat G."/>
            <person name="Salamov A."/>
            <person name="Samejima M."/>
            <person name="Schmutz J."/>
            <person name="Slot J.C."/>
            <person name="St John F."/>
            <person name="Stenlid J."/>
            <person name="Sun H."/>
            <person name="Sun S."/>
            <person name="Syed K."/>
            <person name="Tsang A."/>
            <person name="Wiebenga A."/>
            <person name="Young D."/>
            <person name="Pisabarro A."/>
            <person name="Eastwood D.C."/>
            <person name="Martin F."/>
            <person name="Cullen D."/>
            <person name="Grigoriev I.V."/>
            <person name="Hibbett D.S."/>
        </authorList>
    </citation>
    <scope>NUCLEOTIDE SEQUENCE [LARGE SCALE GENOMIC DNA]</scope>
    <source>
        <strain evidence="2">HHB-11173 SS5</strain>
    </source>
</reference>
<proteinExistence type="predicted"/>
<dbReference type="RefSeq" id="XP_007388472.1">
    <property type="nucleotide sequence ID" value="XM_007388410.1"/>
</dbReference>
<accession>R7S399</accession>
<protein>
    <recommendedName>
        <fullName evidence="3">WD40 repeat-like protein</fullName>
    </recommendedName>
</protein>
<dbReference type="OrthoDB" id="2654453at2759"/>
<dbReference type="GeneID" id="18882898"/>
<keyword evidence="2" id="KW-1185">Reference proteome</keyword>